<gene>
    <name evidence="2" type="ORF">Poly59_57130</name>
</gene>
<evidence type="ECO:0000313" key="3">
    <source>
        <dbReference type="Proteomes" id="UP000317977"/>
    </source>
</evidence>
<proteinExistence type="predicted"/>
<evidence type="ECO:0000313" key="2">
    <source>
        <dbReference type="EMBL" id="TWU46740.1"/>
    </source>
</evidence>
<reference evidence="2 3" key="1">
    <citation type="submission" date="2019-02" db="EMBL/GenBank/DDBJ databases">
        <title>Deep-cultivation of Planctomycetes and their phenomic and genomic characterization uncovers novel biology.</title>
        <authorList>
            <person name="Wiegand S."/>
            <person name="Jogler M."/>
            <person name="Boedeker C."/>
            <person name="Pinto D."/>
            <person name="Vollmers J."/>
            <person name="Rivas-Marin E."/>
            <person name="Kohn T."/>
            <person name="Peeters S.H."/>
            <person name="Heuer A."/>
            <person name="Rast P."/>
            <person name="Oberbeckmann S."/>
            <person name="Bunk B."/>
            <person name="Jeske O."/>
            <person name="Meyerdierks A."/>
            <person name="Storesund J.E."/>
            <person name="Kallscheuer N."/>
            <person name="Luecker S."/>
            <person name="Lage O.M."/>
            <person name="Pohl T."/>
            <person name="Merkel B.J."/>
            <person name="Hornburger P."/>
            <person name="Mueller R.-W."/>
            <person name="Bruemmer F."/>
            <person name="Labrenz M."/>
            <person name="Spormann A.M."/>
            <person name="Op Den Camp H."/>
            <person name="Overmann J."/>
            <person name="Amann R."/>
            <person name="Jetten M.S.M."/>
            <person name="Mascher T."/>
            <person name="Medema M.H."/>
            <person name="Devos D.P."/>
            <person name="Kaster A.-K."/>
            <person name="Ovreas L."/>
            <person name="Rohde M."/>
            <person name="Galperin M.Y."/>
            <person name="Jogler C."/>
        </authorList>
    </citation>
    <scope>NUCLEOTIDE SEQUENCE [LARGE SCALE GENOMIC DNA]</scope>
    <source>
        <strain evidence="2 3">Poly59</strain>
    </source>
</reference>
<dbReference type="AlphaFoldDB" id="A0A5C6EDM1"/>
<feature type="region of interest" description="Disordered" evidence="1">
    <location>
        <begin position="17"/>
        <end position="38"/>
    </location>
</feature>
<dbReference type="EMBL" id="SJPX01000006">
    <property type="protein sequence ID" value="TWU46740.1"/>
    <property type="molecule type" value="Genomic_DNA"/>
</dbReference>
<accession>A0A5C6EDM1</accession>
<feature type="compositionally biased region" description="Basic and acidic residues" evidence="1">
    <location>
        <begin position="25"/>
        <end position="37"/>
    </location>
</feature>
<sequence length="270" mass="29170">MALLVVVAAMPSVTRGDGGLLGQSHSEKEGDSSRAQKEAAINSLPMQRLTREAQARILSIAGKPTIYRRLPTQMIDCDRDMFLFLSRNPEVLVAMWDLMGITNVQISRTGPYQMEAVDGSGTTCQVDLVYGDPNMHVFVASGSYDGPLVAKPINGNGVFILTSRYAESSGGRTTVTGSIDCFLQLESLGADLIARTLSGLIGRSADNNFTETAKFIAQVSQASEKNPQAMLDVASRLPQVTEPVRGEFVTRIMSVARTGVERDERVAQKP</sequence>
<dbReference type="Proteomes" id="UP000317977">
    <property type="component" value="Unassembled WGS sequence"/>
</dbReference>
<organism evidence="2 3">
    <name type="scientific">Rubripirellula reticaptiva</name>
    <dbReference type="NCBI Taxonomy" id="2528013"/>
    <lineage>
        <taxon>Bacteria</taxon>
        <taxon>Pseudomonadati</taxon>
        <taxon>Planctomycetota</taxon>
        <taxon>Planctomycetia</taxon>
        <taxon>Pirellulales</taxon>
        <taxon>Pirellulaceae</taxon>
        <taxon>Rubripirellula</taxon>
    </lineage>
</organism>
<evidence type="ECO:0000256" key="1">
    <source>
        <dbReference type="SAM" id="MobiDB-lite"/>
    </source>
</evidence>
<protein>
    <submittedName>
        <fullName evidence="2">Uncharacterized protein</fullName>
    </submittedName>
</protein>
<comment type="caution">
    <text evidence="2">The sequence shown here is derived from an EMBL/GenBank/DDBJ whole genome shotgun (WGS) entry which is preliminary data.</text>
</comment>
<keyword evidence="3" id="KW-1185">Reference proteome</keyword>
<name>A0A5C6EDM1_9BACT</name>